<evidence type="ECO:0000313" key="2">
    <source>
        <dbReference type="EMBL" id="KAF5338569.1"/>
    </source>
</evidence>
<dbReference type="Proteomes" id="UP000559256">
    <property type="component" value="Unassembled WGS sequence"/>
</dbReference>
<keyword evidence="3" id="KW-1185">Reference proteome</keyword>
<dbReference type="EMBL" id="JAACJM010000194">
    <property type="protein sequence ID" value="KAF5338569.1"/>
    <property type="molecule type" value="Genomic_DNA"/>
</dbReference>
<gene>
    <name evidence="2" type="ORF">D9758_016966</name>
</gene>
<feature type="compositionally biased region" description="Low complexity" evidence="1">
    <location>
        <begin position="181"/>
        <end position="194"/>
    </location>
</feature>
<evidence type="ECO:0000313" key="3">
    <source>
        <dbReference type="Proteomes" id="UP000559256"/>
    </source>
</evidence>
<reference evidence="2 3" key="1">
    <citation type="journal article" date="2020" name="ISME J.">
        <title>Uncovering the hidden diversity of litter-decomposition mechanisms in mushroom-forming fungi.</title>
        <authorList>
            <person name="Floudas D."/>
            <person name="Bentzer J."/>
            <person name="Ahren D."/>
            <person name="Johansson T."/>
            <person name="Persson P."/>
            <person name="Tunlid A."/>
        </authorList>
    </citation>
    <scope>NUCLEOTIDE SEQUENCE [LARGE SCALE GENOMIC DNA]</scope>
    <source>
        <strain evidence="2 3">CBS 291.85</strain>
    </source>
</reference>
<sequence>MGLYFYIYKPCPDTWFPILTSSSLGPVQIQGLAYQTYNPVPTMITIDLMQTVLARINPYINTMQDTPQSIRVILPVSLVFTNLTATLLIAKKACSAWQIEYKKPSRADTDTLSPVWYNLLHSVEMPAVFNSGYQASVNNYLDLILPHLETIYPTAIILLSHLYKNQQDSILKSLSQSLEFAAPAPSSQSDPPASTQAHDTQDGENDIQEVSRGDSVVV</sequence>
<name>A0A8H5CB93_9AGAR</name>
<proteinExistence type="predicted"/>
<dbReference type="AlphaFoldDB" id="A0A8H5CB93"/>
<accession>A0A8H5CB93</accession>
<evidence type="ECO:0000256" key="1">
    <source>
        <dbReference type="SAM" id="MobiDB-lite"/>
    </source>
</evidence>
<protein>
    <submittedName>
        <fullName evidence="2">Uncharacterized protein</fullName>
    </submittedName>
</protein>
<comment type="caution">
    <text evidence="2">The sequence shown here is derived from an EMBL/GenBank/DDBJ whole genome shotgun (WGS) entry which is preliminary data.</text>
</comment>
<organism evidence="2 3">
    <name type="scientific">Tetrapyrgos nigripes</name>
    <dbReference type="NCBI Taxonomy" id="182062"/>
    <lineage>
        <taxon>Eukaryota</taxon>
        <taxon>Fungi</taxon>
        <taxon>Dikarya</taxon>
        <taxon>Basidiomycota</taxon>
        <taxon>Agaricomycotina</taxon>
        <taxon>Agaricomycetes</taxon>
        <taxon>Agaricomycetidae</taxon>
        <taxon>Agaricales</taxon>
        <taxon>Marasmiineae</taxon>
        <taxon>Marasmiaceae</taxon>
        <taxon>Tetrapyrgos</taxon>
    </lineage>
</organism>
<feature type="region of interest" description="Disordered" evidence="1">
    <location>
        <begin position="181"/>
        <end position="218"/>
    </location>
</feature>